<gene>
    <name evidence="1" type="ORF">BKA03_001051</name>
</gene>
<accession>A0A7Y9Z8T6</accession>
<name>A0A7Y9Z8T6_9MICO</name>
<dbReference type="RefSeq" id="WP_062075903.1">
    <property type="nucleotide sequence ID" value="NZ_BBRC01000014.1"/>
</dbReference>
<dbReference type="OrthoDB" id="4700192at2"/>
<keyword evidence="2" id="KW-1185">Reference proteome</keyword>
<dbReference type="AlphaFoldDB" id="A0A7Y9Z8T6"/>
<organism evidence="1 2">
    <name type="scientific">Demequina lutea</name>
    <dbReference type="NCBI Taxonomy" id="431489"/>
    <lineage>
        <taxon>Bacteria</taxon>
        <taxon>Bacillati</taxon>
        <taxon>Actinomycetota</taxon>
        <taxon>Actinomycetes</taxon>
        <taxon>Micrococcales</taxon>
        <taxon>Demequinaceae</taxon>
        <taxon>Demequina</taxon>
    </lineage>
</organism>
<sequence length="377" mass="40892">MTLDPDVLLAGPRGRGLLVHLFDDVAIRTLRMRADSAAGLGASSMLYMSASVTPGVRGLVDRVRTGRHRVHAEREMRRPVVPAEMAQAIVAAPLPSVSPAALVEALGRTVDDAKPWQPSDGNEAVLASAEVRAALTALAERVAETAFARAWAAPAQPEQWVLDRKDDRLGSEPIPAPAAALAAWREAVEAEERAAVKRREKGQSYGGPWWSNPPGYLTHSTSAWREFGPVGLYLEEDSFGPMAADATPVGAPPEKTYEITGAVAWARLCREYPLDVTATREVLWNHSVGHSDVWVIPDWQAMAADWDAVHLTIAGYLAAATTRIDVSDGRASAIAGWGPDETVWLRDAPAPTSAVVEWRRFQSVGWRMQMTPMEEEA</sequence>
<reference evidence="1 2" key="1">
    <citation type="submission" date="2020-07" db="EMBL/GenBank/DDBJ databases">
        <title>Sequencing the genomes of 1000 actinobacteria strains.</title>
        <authorList>
            <person name="Klenk H.-P."/>
        </authorList>
    </citation>
    <scope>NUCLEOTIDE SEQUENCE [LARGE SCALE GENOMIC DNA]</scope>
    <source>
        <strain evidence="1 2">DSM 19970</strain>
    </source>
</reference>
<proteinExistence type="predicted"/>
<protein>
    <submittedName>
        <fullName evidence="1">Uncharacterized protein</fullName>
    </submittedName>
</protein>
<evidence type="ECO:0000313" key="1">
    <source>
        <dbReference type="EMBL" id="NYI40932.1"/>
    </source>
</evidence>
<evidence type="ECO:0000313" key="2">
    <source>
        <dbReference type="Proteomes" id="UP000547973"/>
    </source>
</evidence>
<dbReference type="Proteomes" id="UP000547973">
    <property type="component" value="Unassembled WGS sequence"/>
</dbReference>
<comment type="caution">
    <text evidence="1">The sequence shown here is derived from an EMBL/GenBank/DDBJ whole genome shotgun (WGS) entry which is preliminary data.</text>
</comment>
<dbReference type="EMBL" id="JACBZO010000001">
    <property type="protein sequence ID" value="NYI40932.1"/>
    <property type="molecule type" value="Genomic_DNA"/>
</dbReference>